<feature type="domain" description="DUF7507" evidence="1">
    <location>
        <begin position="670"/>
        <end position="771"/>
    </location>
</feature>
<dbReference type="InterPro" id="IPR055354">
    <property type="entry name" value="DUF7507"/>
</dbReference>
<dbReference type="Pfam" id="PF13585">
    <property type="entry name" value="CHU_C"/>
    <property type="match status" value="1"/>
</dbReference>
<dbReference type="Pfam" id="PF24346">
    <property type="entry name" value="DUF7507"/>
    <property type="match status" value="9"/>
</dbReference>
<accession>A0A4S8RUR2</accession>
<dbReference type="OrthoDB" id="599464at2"/>
<feature type="domain" description="DUF7507" evidence="1">
    <location>
        <begin position="1068"/>
        <end position="1167"/>
    </location>
</feature>
<reference evidence="2 3" key="1">
    <citation type="submission" date="2019-03" db="EMBL/GenBank/DDBJ databases">
        <title>Muricauda SCR12 sp.nov, a marine bacterium isolated from Pacific Ocean:the Okinawa trough.</title>
        <authorList>
            <person name="Liu L."/>
        </authorList>
    </citation>
    <scope>NUCLEOTIDE SEQUENCE [LARGE SCALE GENOMIC DNA]</scope>
    <source>
        <strain evidence="2 3">SCR12</strain>
    </source>
</reference>
<name>A0A4S8RUR2_9FLAO</name>
<feature type="domain" description="DUF7507" evidence="1">
    <location>
        <begin position="26"/>
        <end position="120"/>
    </location>
</feature>
<feature type="domain" description="DUF7507" evidence="1">
    <location>
        <begin position="274"/>
        <end position="379"/>
    </location>
</feature>
<feature type="non-terminal residue" evidence="2">
    <location>
        <position position="1"/>
    </location>
</feature>
<protein>
    <submittedName>
        <fullName evidence="2">Gliding motility-associated C-terminal domain-containing protein</fullName>
    </submittedName>
</protein>
<feature type="domain" description="DUF7507" evidence="1">
    <location>
        <begin position="150"/>
        <end position="243"/>
    </location>
</feature>
<comment type="caution">
    <text evidence="2">The sequence shown here is derived from an EMBL/GenBank/DDBJ whole genome shotgun (WGS) entry which is preliminary data.</text>
</comment>
<feature type="domain" description="DUF7507" evidence="1">
    <location>
        <begin position="940"/>
        <end position="1042"/>
    </location>
</feature>
<feature type="domain" description="DUF7507" evidence="1">
    <location>
        <begin position="406"/>
        <end position="514"/>
    </location>
</feature>
<dbReference type="EMBL" id="SNTZ01000012">
    <property type="protein sequence ID" value="THV57644.1"/>
    <property type="molecule type" value="Genomic_DNA"/>
</dbReference>
<dbReference type="RefSeq" id="WP_136567362.1">
    <property type="nucleotide sequence ID" value="NZ_SNTZ01000012.1"/>
</dbReference>
<evidence type="ECO:0000259" key="1">
    <source>
        <dbReference type="Pfam" id="PF24346"/>
    </source>
</evidence>
<organism evidence="2 3">
    <name type="scientific">Flagellimonas alvinocaridis</name>
    <dbReference type="NCBI Taxonomy" id="2530200"/>
    <lineage>
        <taxon>Bacteria</taxon>
        <taxon>Pseudomonadati</taxon>
        <taxon>Bacteroidota</taxon>
        <taxon>Flavobacteriia</taxon>
        <taxon>Flavobacteriales</taxon>
        <taxon>Flavobacteriaceae</taxon>
        <taxon>Flagellimonas</taxon>
    </lineage>
</organism>
<evidence type="ECO:0000313" key="3">
    <source>
        <dbReference type="Proteomes" id="UP000310406"/>
    </source>
</evidence>
<proteinExistence type="predicted"/>
<dbReference type="Proteomes" id="UP000310406">
    <property type="component" value="Unassembled WGS sequence"/>
</dbReference>
<evidence type="ECO:0000313" key="2">
    <source>
        <dbReference type="EMBL" id="THV57644.1"/>
    </source>
</evidence>
<gene>
    <name evidence="2" type="ORF">EZV76_14890</name>
</gene>
<dbReference type="NCBIfam" id="TIGR04131">
    <property type="entry name" value="Bac_Flav_CTERM"/>
    <property type="match status" value="1"/>
</dbReference>
<keyword evidence="3" id="KW-1185">Reference proteome</keyword>
<dbReference type="InterPro" id="IPR026341">
    <property type="entry name" value="T9SS_type_B"/>
</dbReference>
<feature type="domain" description="DUF7507" evidence="1">
    <location>
        <begin position="544"/>
        <end position="636"/>
    </location>
</feature>
<sequence>TVTDESHPSDTTLDGDTTTDLSGCVPNINILKTGTVDANCANIDYVLTVNNNGSQDLENVVVSDPLMPVPALPDSGDNGVAGVMEIGEIWVFTASYAITALDLTNGQVDNRATVDANVLGLPAVTVTDESHPFDTTLDGDTTTDLSGCVPNINIIKTGTVDANCAHIDYVLTVNNNGSQDLENIVVSDPLMPVPALPDSGDLDNDNVLDIGEIWVFTASYAITALDLTNGQVDNRAIVDANVLGLPVVTVTDESHPSDTTLDGDTTTDLSGCVPRIALIKQGISKGPLGNDGGCTSIAYTFLVTNESESGAPLENISITDSKLNAGDITLFSKDGGNQDNLLELGETWVYTANYVLTAEDITLGEVENTAHVTASEPNLGIVVEDDSDFENVDEDRSTVTDISECAPKIALVKTGVAKNGEGEEGGCAFIDYTFTVSNESTKGQVLENIIITDQDLPIVLDNNFPPTSGDVGNDGLLGPDEIWVYENIEYQLTTDDRLAGQVENTAIVTATMEGFAEITVEDTSDFENTLEDRPTVTLLGDCEPRIALIKEGVVNADCSAIDYTFTLTIESTTNESFENVVVTDLDLPLVIQGPQGDGNFMGIFEPGETWTYTATQPISPDDINFGCFHNQAQVIANVLAYPDYMVQDLSDDDSPDEDDVTEVDLSSCQNPAVGLIKEAELLDINNDNCPESVSYTFTVTNTGDVALHQAFLNDDMLNGEVPGPTPESDDGGDGILSVGESWTYQAIYNIVQSDIDNGFVENTATVTLSNLCNTAQVADTSDDNSNTENDPTNITIPNDACTDGNASIGLIKTGAVQDANQDNCPESIFYTFTVTNNGDIDLDTVNLMDDALGGNIPGPIPGTDENEDGVLSPNESWIYEFIYELVQEDIDAGFKENQATVSAEPLGLDITIQDDSDDNSLLENDITNTTVPNNACTDGAPSIGLDKSGQLADINSDGCSESILYTFTVTNTGELDLENVIVEDDKLNGTVNGPTEGSDLGEDGMLSVGESWTYQALYAIKPADVSNGFVNNTASVSANPVGLQANVSQNASANTMVPNDACTNGSAGIGLIKESELADAKGGGCTDSIIYTFTVSNTGEVDLEELFLEDEKLGGYIVGPVPATDNGNDGILSIGESWTFRVTYSLTQQDIDNGSVTNQAMVSAQPVGFEVQIIDQSDDDSFDEDQQTVTTVPSDACPSEGTDPDFEIYTGITPNGDGINDYFRIDGIEAYPNNSLRIFNRWGALVYEAEGYGIGNQVFTGVSEGQATIMKDKSLPSGTYFYILEFQTENPGQANYSGYLYINRD</sequence>
<feature type="domain" description="DUF7507" evidence="1">
    <location>
        <begin position="806"/>
        <end position="905"/>
    </location>
</feature>